<evidence type="ECO:0000313" key="2">
    <source>
        <dbReference type="Proteomes" id="UP000580797"/>
    </source>
</evidence>
<evidence type="ECO:0008006" key="3">
    <source>
        <dbReference type="Google" id="ProtNLM"/>
    </source>
</evidence>
<sequence>MPGTDPVENAKVVLGELVHPHLPAVFELPDRGRTSDTLGRSVSVLEGIFADIQPYGWRVTDAPGKDVRSAVSARTSDLGIMADVIGETQNQPETLVLPFLGPLSLASSLHLHFGEKVISDSGARRDIAQSLAVGISEWVRTVRRATGVSSVVVLVSEPHADAALSGQIKTISGYRTLRAVDRAEALATWTNFVSVIKDDDAASVVLNLSDTSGAVGRAHAETLGRFASIGADGWYVDALKHRPDMGVWEGVAELIEADKSVWLGALDVSRSGLAVHDREPVTQIFESISQPWRNVGLSFDQFHQTVLTPTQGLQSQSPAHATRTLRRLTDLVDAGRQRIADA</sequence>
<evidence type="ECO:0000313" key="1">
    <source>
        <dbReference type="EMBL" id="MBB5513725.1"/>
    </source>
</evidence>
<accession>A0A7W8X0S6</accession>
<gene>
    <name evidence="1" type="ORF">HD598_002412</name>
</gene>
<organism evidence="1 2">
    <name type="scientific">Neomicrococcus aestuarii</name>
    <dbReference type="NCBI Taxonomy" id="556325"/>
    <lineage>
        <taxon>Bacteria</taxon>
        <taxon>Bacillati</taxon>
        <taxon>Actinomycetota</taxon>
        <taxon>Actinomycetes</taxon>
        <taxon>Micrococcales</taxon>
        <taxon>Micrococcaceae</taxon>
        <taxon>Neomicrococcus</taxon>
    </lineage>
</organism>
<dbReference type="EMBL" id="JACHDR010000001">
    <property type="protein sequence ID" value="MBB5513725.1"/>
    <property type="molecule type" value="Genomic_DNA"/>
</dbReference>
<name>A0A7W8X0S6_9MICC</name>
<dbReference type="RefSeq" id="WP_183666124.1">
    <property type="nucleotide sequence ID" value="NZ_BAAARH010000008.1"/>
</dbReference>
<reference evidence="1 2" key="1">
    <citation type="submission" date="2020-08" db="EMBL/GenBank/DDBJ databases">
        <title>Sequencing the genomes of 1000 actinobacteria strains.</title>
        <authorList>
            <person name="Klenk H.-P."/>
        </authorList>
    </citation>
    <scope>NUCLEOTIDE SEQUENCE [LARGE SCALE GENOMIC DNA]</scope>
    <source>
        <strain evidence="1 2">DSM 105783</strain>
    </source>
</reference>
<proteinExistence type="predicted"/>
<dbReference type="InterPro" id="IPR038071">
    <property type="entry name" value="UROD/MetE-like_sf"/>
</dbReference>
<dbReference type="SUPFAM" id="SSF51726">
    <property type="entry name" value="UROD/MetE-like"/>
    <property type="match status" value="1"/>
</dbReference>
<dbReference type="AlphaFoldDB" id="A0A7W8X0S6"/>
<protein>
    <recommendedName>
        <fullName evidence="3">Cobalamin-independent methionine synthase MetE C-terminal/archaeal domain-containing protein</fullName>
    </recommendedName>
</protein>
<dbReference type="Proteomes" id="UP000580797">
    <property type="component" value="Unassembled WGS sequence"/>
</dbReference>
<comment type="caution">
    <text evidence="1">The sequence shown here is derived from an EMBL/GenBank/DDBJ whole genome shotgun (WGS) entry which is preliminary data.</text>
</comment>